<name>A0A8I1JLN6_PSEPU</name>
<evidence type="ECO:0008006" key="3">
    <source>
        <dbReference type="Google" id="ProtNLM"/>
    </source>
</evidence>
<sequence length="387" mass="41505">MTVYTTAAATNVPCTHALVIGVSRYLHLSGGESTSDFGRELEMAQLTSAARSASDFAAWLIDSYRNSSAPLSSVRILLSPNFEAEEEVNANIKGMLTGSSEATRGNAELYFDQFSASLAKHTENVGVVYFAGHGVQLTKTGAILLLSDVGDPAHPTELHGSLDLMSLHKSASHPETAQTQFWFADVCRQEPKVAKQFEYMVGSMQRSKKNGHAKGSTMFLSSISGAKAYGRPDGVTLFNEALMNGLVSGEAAQSDGEDESPWEVTATSLIEYLSSAVPKKARAAGAEQFVENTGIIENAVLHSMIAAPTVEFEADVSPQAHRGHCTNFNLRSSSCTHVDSNSDWPFSTFLPAGLYSAAWNTSLSSATSQRQAFLNVRPPKKVLSVKP</sequence>
<evidence type="ECO:0000313" key="2">
    <source>
        <dbReference type="Proteomes" id="UP000637061"/>
    </source>
</evidence>
<dbReference type="RefSeq" id="WP_198747283.1">
    <property type="nucleotide sequence ID" value="NZ_JAEHTE010000010.1"/>
</dbReference>
<dbReference type="Gene3D" id="3.40.50.1460">
    <property type="match status" value="1"/>
</dbReference>
<gene>
    <name evidence="1" type="ORF">JEU22_11985</name>
</gene>
<comment type="caution">
    <text evidence="1">The sequence shown here is derived from an EMBL/GenBank/DDBJ whole genome shotgun (WGS) entry which is preliminary data.</text>
</comment>
<reference evidence="1" key="1">
    <citation type="submission" date="2020-12" db="EMBL/GenBank/DDBJ databases">
        <title>Enhanced detection system for hospital associated transmission using whole genome sequencing surveillance.</title>
        <authorList>
            <person name="Harrison L.H."/>
            <person name="Van Tyne D."/>
            <person name="Marsh J.W."/>
            <person name="Griffith M.P."/>
            <person name="Snyder D.J."/>
            <person name="Cooper V.S."/>
            <person name="Mustapha M."/>
        </authorList>
    </citation>
    <scope>NUCLEOTIDE SEQUENCE</scope>
    <source>
        <strain evidence="1">PSB00042</strain>
    </source>
</reference>
<protein>
    <recommendedName>
        <fullName evidence="3">Caspase family protein</fullName>
    </recommendedName>
</protein>
<organism evidence="1 2">
    <name type="scientific">Pseudomonas putida</name>
    <name type="common">Arthrobacter siderocapsulatus</name>
    <dbReference type="NCBI Taxonomy" id="303"/>
    <lineage>
        <taxon>Bacteria</taxon>
        <taxon>Pseudomonadati</taxon>
        <taxon>Pseudomonadota</taxon>
        <taxon>Gammaproteobacteria</taxon>
        <taxon>Pseudomonadales</taxon>
        <taxon>Pseudomonadaceae</taxon>
        <taxon>Pseudomonas</taxon>
    </lineage>
</organism>
<dbReference type="AlphaFoldDB" id="A0A8I1JLN6"/>
<dbReference type="EMBL" id="JAEHTE010000010">
    <property type="protein sequence ID" value="MBI6884635.1"/>
    <property type="molecule type" value="Genomic_DNA"/>
</dbReference>
<dbReference type="Proteomes" id="UP000637061">
    <property type="component" value="Unassembled WGS sequence"/>
</dbReference>
<accession>A0A8I1JLN6</accession>
<evidence type="ECO:0000313" key="1">
    <source>
        <dbReference type="EMBL" id="MBI6884635.1"/>
    </source>
</evidence>
<proteinExistence type="predicted"/>